<evidence type="ECO:0000256" key="2">
    <source>
        <dbReference type="ARBA" id="ARBA00022741"/>
    </source>
</evidence>
<feature type="region of interest" description="Disordered" evidence="11">
    <location>
        <begin position="1034"/>
        <end position="1069"/>
    </location>
</feature>
<dbReference type="InterPro" id="IPR036390">
    <property type="entry name" value="WH_DNA-bd_sf"/>
</dbReference>
<dbReference type="Pfam" id="PF00270">
    <property type="entry name" value="DEAD"/>
    <property type="match status" value="1"/>
</dbReference>
<evidence type="ECO:0000313" key="14">
    <source>
        <dbReference type="EMBL" id="KAK5068747.1"/>
    </source>
</evidence>
<evidence type="ECO:0000259" key="13">
    <source>
        <dbReference type="PROSITE" id="PS51194"/>
    </source>
</evidence>
<feature type="region of interest" description="Disordered" evidence="11">
    <location>
        <begin position="1161"/>
        <end position="1300"/>
    </location>
</feature>
<evidence type="ECO:0000256" key="5">
    <source>
        <dbReference type="ARBA" id="ARBA00022840"/>
    </source>
</evidence>
<keyword evidence="4 14" id="KW-0347">Helicase</keyword>
<evidence type="ECO:0000313" key="15">
    <source>
        <dbReference type="Proteomes" id="UP001345691"/>
    </source>
</evidence>
<feature type="compositionally biased region" description="Polar residues" evidence="11">
    <location>
        <begin position="1182"/>
        <end position="1192"/>
    </location>
</feature>
<feature type="compositionally biased region" description="Polar residues" evidence="11">
    <location>
        <begin position="104"/>
        <end position="117"/>
    </location>
</feature>
<comment type="caution">
    <text evidence="14">The sequence shown here is derived from an EMBL/GenBank/DDBJ whole genome shotgun (WGS) entry which is preliminary data.</text>
</comment>
<keyword evidence="5" id="KW-0067">ATP-binding</keyword>
<evidence type="ECO:0000259" key="12">
    <source>
        <dbReference type="PROSITE" id="PS51192"/>
    </source>
</evidence>
<dbReference type="SMART" id="SM00487">
    <property type="entry name" value="DEXDc"/>
    <property type="match status" value="1"/>
</dbReference>
<evidence type="ECO:0000256" key="4">
    <source>
        <dbReference type="ARBA" id="ARBA00022806"/>
    </source>
</evidence>
<comment type="catalytic activity">
    <reaction evidence="8">
        <text>Couples ATP hydrolysis with the unwinding of duplex DNA by translocating in the 3'-5' direction.</text>
        <dbReference type="EC" id="5.6.2.4"/>
    </reaction>
</comment>
<comment type="similarity">
    <text evidence="1">Belongs to the helicase family. SKI2 subfamily.</text>
</comment>
<evidence type="ECO:0000256" key="7">
    <source>
        <dbReference type="ARBA" id="ARBA00023254"/>
    </source>
</evidence>
<dbReference type="PROSITE" id="PS51194">
    <property type="entry name" value="HELICASE_CTER"/>
    <property type="match status" value="1"/>
</dbReference>
<feature type="compositionally biased region" description="Basic and acidic residues" evidence="11">
    <location>
        <begin position="172"/>
        <end position="186"/>
    </location>
</feature>
<dbReference type="Gene3D" id="3.40.50.300">
    <property type="entry name" value="P-loop containing nucleotide triphosphate hydrolases"/>
    <property type="match status" value="2"/>
</dbReference>
<evidence type="ECO:0000256" key="11">
    <source>
        <dbReference type="SAM" id="MobiDB-lite"/>
    </source>
</evidence>
<evidence type="ECO:0000256" key="1">
    <source>
        <dbReference type="ARBA" id="ARBA00010140"/>
    </source>
</evidence>
<feature type="compositionally biased region" description="Polar residues" evidence="11">
    <location>
        <begin position="1413"/>
        <end position="1435"/>
    </location>
</feature>
<reference evidence="14 15" key="1">
    <citation type="submission" date="2023-08" db="EMBL/GenBank/DDBJ databases">
        <title>Black Yeasts Isolated from many extreme environments.</title>
        <authorList>
            <person name="Coleine C."/>
            <person name="Stajich J.E."/>
            <person name="Selbmann L."/>
        </authorList>
    </citation>
    <scope>NUCLEOTIDE SEQUENCE [LARGE SCALE GENOMIC DNA]</scope>
    <source>
        <strain evidence="14 15">CCFEE 6328</strain>
    </source>
</reference>
<dbReference type="SUPFAM" id="SSF46785">
    <property type="entry name" value="Winged helix' DNA-binding domain"/>
    <property type="match status" value="1"/>
</dbReference>
<dbReference type="Pfam" id="PF00271">
    <property type="entry name" value="Helicase_C"/>
    <property type="match status" value="1"/>
</dbReference>
<dbReference type="PANTHER" id="PTHR47835">
    <property type="entry name" value="HFM1, ATP DEPENDENT DNA HELICASE HOMOLOG"/>
    <property type="match status" value="1"/>
</dbReference>
<keyword evidence="7" id="KW-0469">Meiosis</keyword>
<dbReference type="Gene3D" id="1.10.3380.10">
    <property type="entry name" value="Sec63 N-terminal domain-like domain"/>
    <property type="match status" value="1"/>
</dbReference>
<dbReference type="InterPro" id="IPR036388">
    <property type="entry name" value="WH-like_DNA-bd_sf"/>
</dbReference>
<dbReference type="InterPro" id="IPR052247">
    <property type="entry name" value="Meiotic_Crossover_Helicase"/>
</dbReference>
<dbReference type="SMART" id="SM00490">
    <property type="entry name" value="HELICc"/>
    <property type="match status" value="1"/>
</dbReference>
<dbReference type="SUPFAM" id="SSF52540">
    <property type="entry name" value="P-loop containing nucleoside triphosphate hydrolases"/>
    <property type="match status" value="1"/>
</dbReference>
<keyword evidence="3 14" id="KW-0378">Hydrolase</keyword>
<dbReference type="SUPFAM" id="SSF158702">
    <property type="entry name" value="Sec63 N-terminal domain-like"/>
    <property type="match status" value="1"/>
</dbReference>
<gene>
    <name evidence="14" type="primary">HFM1</name>
    <name evidence="14" type="ORF">LTR69_000868</name>
</gene>
<organism evidence="14 15">
    <name type="scientific">Exophiala sideris</name>
    <dbReference type="NCBI Taxonomy" id="1016849"/>
    <lineage>
        <taxon>Eukaryota</taxon>
        <taxon>Fungi</taxon>
        <taxon>Dikarya</taxon>
        <taxon>Ascomycota</taxon>
        <taxon>Pezizomycotina</taxon>
        <taxon>Eurotiomycetes</taxon>
        <taxon>Chaetothyriomycetidae</taxon>
        <taxon>Chaetothyriales</taxon>
        <taxon>Herpotrichiellaceae</taxon>
        <taxon>Exophiala</taxon>
    </lineage>
</organism>
<dbReference type="EMBL" id="JAVRRF010000001">
    <property type="protein sequence ID" value="KAK5068747.1"/>
    <property type="molecule type" value="Genomic_DNA"/>
</dbReference>
<dbReference type="GO" id="GO:0003678">
    <property type="term" value="F:DNA helicase activity"/>
    <property type="evidence" value="ECO:0007669"/>
    <property type="project" value="UniProtKB-EC"/>
</dbReference>
<evidence type="ECO:0000256" key="10">
    <source>
        <dbReference type="ARBA" id="ARBA00048988"/>
    </source>
</evidence>
<dbReference type="InterPro" id="IPR014001">
    <property type="entry name" value="Helicase_ATP-bd"/>
</dbReference>
<dbReference type="InterPro" id="IPR001650">
    <property type="entry name" value="Helicase_C-like"/>
</dbReference>
<feature type="region of interest" description="Disordered" evidence="11">
    <location>
        <begin position="95"/>
        <end position="192"/>
    </location>
</feature>
<dbReference type="Pfam" id="PF02889">
    <property type="entry name" value="Sec63"/>
    <property type="match status" value="1"/>
</dbReference>
<dbReference type="InterPro" id="IPR057842">
    <property type="entry name" value="WH_MER3"/>
</dbReference>
<dbReference type="GO" id="GO:0016787">
    <property type="term" value="F:hydrolase activity"/>
    <property type="evidence" value="ECO:0007669"/>
    <property type="project" value="UniProtKB-KW"/>
</dbReference>
<protein>
    <recommendedName>
        <fullName evidence="9">DNA 3'-5' helicase</fullName>
        <ecNumber evidence="9">5.6.2.4</ecNumber>
    </recommendedName>
</protein>
<accession>A0ABR0JSW5</accession>
<name>A0ABR0JSW5_9EURO</name>
<dbReference type="PANTHER" id="PTHR47835:SF3">
    <property type="entry name" value="HELICASE FOR MEIOSIS 1"/>
    <property type="match status" value="1"/>
</dbReference>
<keyword evidence="2" id="KW-0547">Nucleotide-binding</keyword>
<feature type="region of interest" description="Disordered" evidence="11">
    <location>
        <begin position="1099"/>
        <end position="1137"/>
    </location>
</feature>
<evidence type="ECO:0000256" key="6">
    <source>
        <dbReference type="ARBA" id="ARBA00023235"/>
    </source>
</evidence>
<dbReference type="InterPro" id="IPR011545">
    <property type="entry name" value="DEAD/DEAH_box_helicase_dom"/>
</dbReference>
<dbReference type="SMART" id="SM00973">
    <property type="entry name" value="Sec63"/>
    <property type="match status" value="1"/>
</dbReference>
<feature type="domain" description="Helicase ATP-binding" evidence="12">
    <location>
        <begin position="232"/>
        <end position="406"/>
    </location>
</feature>
<dbReference type="Pfam" id="PF23445">
    <property type="entry name" value="WHD_SNRNP200"/>
    <property type="match status" value="1"/>
</dbReference>
<feature type="compositionally biased region" description="Polar residues" evidence="11">
    <location>
        <begin position="1034"/>
        <end position="1043"/>
    </location>
</feature>
<evidence type="ECO:0000256" key="9">
    <source>
        <dbReference type="ARBA" id="ARBA00034808"/>
    </source>
</evidence>
<dbReference type="InterPro" id="IPR004179">
    <property type="entry name" value="Sec63-dom"/>
</dbReference>
<dbReference type="InterPro" id="IPR027417">
    <property type="entry name" value="P-loop_NTPase"/>
</dbReference>
<feature type="region of interest" description="Disordered" evidence="11">
    <location>
        <begin position="1408"/>
        <end position="1450"/>
    </location>
</feature>
<feature type="domain" description="Helicase C-terminal" evidence="13">
    <location>
        <begin position="442"/>
        <end position="634"/>
    </location>
</feature>
<proteinExistence type="inferred from homology"/>
<feature type="compositionally biased region" description="Basic and acidic residues" evidence="11">
    <location>
        <begin position="1263"/>
        <end position="1277"/>
    </location>
</feature>
<keyword evidence="15" id="KW-1185">Reference proteome</keyword>
<feature type="compositionally biased region" description="Polar residues" evidence="11">
    <location>
        <begin position="125"/>
        <end position="147"/>
    </location>
</feature>
<comment type="catalytic activity">
    <reaction evidence="10">
        <text>ATP + H2O = ADP + phosphate + H(+)</text>
        <dbReference type="Rhea" id="RHEA:13065"/>
        <dbReference type="ChEBI" id="CHEBI:15377"/>
        <dbReference type="ChEBI" id="CHEBI:15378"/>
        <dbReference type="ChEBI" id="CHEBI:30616"/>
        <dbReference type="ChEBI" id="CHEBI:43474"/>
        <dbReference type="ChEBI" id="CHEBI:456216"/>
        <dbReference type="EC" id="5.6.2.4"/>
    </reaction>
</comment>
<evidence type="ECO:0000256" key="8">
    <source>
        <dbReference type="ARBA" id="ARBA00034617"/>
    </source>
</evidence>
<sequence length="1497" mass="166331">MDPTKRIFTDFRSDSVAASGAMSRIQRPVSRSQTSYAAAERYFSQTLPQARSTRTPLNQPFHHDADKDLDEFDRRLLAEGAQTYNYHLPQASTRTALSRPPQTPVMSNTDTLTTSSFGAEGGHRNTMTLQRPTSSPCQPMTSPTTHVLRNRQKSKTNPPRGLSLLLEQPHASQDERSQIDCPEHRSLPNSMPSHTLPVIQGIQLVPSTALPDQLRSVFKFEIFNAVQSKCFAHAFKTDDNLVVSAPTGSGKTAIMELAICRIMGESRGTDFKVVYQAPTKSLCSERFGDWQAKFGALNVQCAELTGDTEQKDLRNVQSANIIITTPEKWDSVTRKWKDHAKLIELVKLFLVDEVHILKEWRGATLEAVVSRMKSVASSVRFVALSATVPNSEDIAAWLGKNCTCPHLPATREVFGETFRPVELKKHVYGFEARGNDFVFESMLTQRLPDIISQHGHGKPVMIFCSTRKSSIATAKALAGTWSTSNPAHRLWRGPTRPLSFTCSELRVTSVAGVAFHHAGVDPVDRRAVEQAFLHGQINVICSTSTLAVGVNLPCYLVILKGTTAWTANGFQEYADLEVMQMLGRAGRPQFETSACAVILTRKEKVTRYQKMVTGEEVLESCLHQNLIEHLNAEIGLGTVYDLVTAKQWLGSTFLSVRMRKNPAHYQLNEVLHTPGDDGLLDQLCRKDVALLTEAGLVNEEPRLTLTEFGDAMARYYVNFDTMKSFVRLPPRAKMSEILSMLAGAKEFRDVRMLASERSFYREINKAPEIKYPIKVDIALQEHKVLLLIQAELGNVAIPDAENHRKHHQQHRLDKVTVFIHANRLIRCIIDCQIHRKDAVSVRNALELSRSLAAHVWDNTASQLRQVEGLGEVAVRKLASASINSIDTLINTEPCRIGLILGKNPPYGQTLLKKLESFPDLRVSIKETSRKTKGGKGATINVVAQIGFLNNTAPLVYNRRLIYVCFLAETSHGELIDFRRCSAKTLQGGEEIFLSVQLSKPTSHIKCYVMCDEVAGTCKYAELHLTDIPDSVYPRQQSVQTTHSAVPAENRRNGRPVSTRDNEFDDGGIDDQDLLSVEAKGSKIDVIEDIEDILSAENKKKHLKTSKGPASGGIQAKHETDDDTEVSTFREPARLPNGRWTCQHDCNERHKSCKHKCCREGVARPKRRPKEEPKIKHEDRTQTKITSLTSTNQKGRKSGQEALRPEKLHDPVGKNDATERVRKLSTSHPAAKRPKLSTAQNRKKLDQELSLQGGKSGAENTRPSMEDETTKPDEEKPEASTGGLDDTLFHFSDDSMDESGCDRVTSGITTAAKGVDLDAPGPFGAEPCPVDDGPDGLLMSQLDFGGFEPPLKHVALSDVQSSGESLFITGNTSSPVKQCTQGEPTFQAEEAFLDTLVGFGECMTNDVETEESMDQTASAEENAMLTSSEASSNPNIDSLEESRRQDVRGAAGEAVSNGFIVETEEERRIRLYEEDQKKKWEGIDQWLYAEYHDYVEIV</sequence>
<dbReference type="EC" id="5.6.2.4" evidence="9"/>
<dbReference type="Gene3D" id="1.10.10.10">
    <property type="entry name" value="Winged helix-like DNA-binding domain superfamily/Winged helix DNA-binding domain"/>
    <property type="match status" value="1"/>
</dbReference>
<feature type="compositionally biased region" description="Basic and acidic residues" evidence="11">
    <location>
        <begin position="1202"/>
        <end position="1221"/>
    </location>
</feature>
<evidence type="ECO:0000256" key="3">
    <source>
        <dbReference type="ARBA" id="ARBA00022801"/>
    </source>
</evidence>
<keyword evidence="6" id="KW-0413">Isomerase</keyword>
<feature type="compositionally biased region" description="Basic and acidic residues" evidence="11">
    <location>
        <begin position="1161"/>
        <end position="1181"/>
    </location>
</feature>
<dbReference type="PROSITE" id="PS51192">
    <property type="entry name" value="HELICASE_ATP_BIND_1"/>
    <property type="match status" value="1"/>
</dbReference>
<dbReference type="Proteomes" id="UP001345691">
    <property type="component" value="Unassembled WGS sequence"/>
</dbReference>
<dbReference type="CDD" id="cd18795">
    <property type="entry name" value="SF2_C_Ski2"/>
    <property type="match status" value="1"/>
</dbReference>